<gene>
    <name evidence="3" type="ORF">HXL68_09040</name>
</gene>
<dbReference type="AlphaFoldDB" id="A0A930BT42"/>
<feature type="compositionally biased region" description="Basic and acidic residues" evidence="1">
    <location>
        <begin position="133"/>
        <end position="144"/>
    </location>
</feature>
<dbReference type="InterPro" id="IPR021455">
    <property type="entry name" value="DUF3106"/>
</dbReference>
<sequence length="173" mass="19499">MAIGRLVGGLILATTLNLAIAGEPPATAVIGTPPQPGWGQLTAQQREILAPLSRDWDSLENIRKRKWLAIADRYPTMKRDEQHRMQDRMREWATLSPAERAKVRDIYKDFKQLPPEQKQVVRQKWEAYSNLPPEEKQRLRETGKSSKLLSSPAIPPSPESTGQTTTPINPAND</sequence>
<comment type="caution">
    <text evidence="3">The sequence shown here is derived from an EMBL/GenBank/DDBJ whole genome shotgun (WGS) entry which is preliminary data.</text>
</comment>
<evidence type="ECO:0000256" key="1">
    <source>
        <dbReference type="SAM" id="MobiDB-lite"/>
    </source>
</evidence>
<feature type="signal peptide" evidence="2">
    <location>
        <begin position="1"/>
        <end position="21"/>
    </location>
</feature>
<reference evidence="3" key="1">
    <citation type="submission" date="2020-04" db="EMBL/GenBank/DDBJ databases">
        <title>Deep metagenomics examines the oral microbiome during advanced dental caries in children, revealing novel taxa and co-occurrences with host molecules.</title>
        <authorList>
            <person name="Baker J.L."/>
            <person name="Morton J.T."/>
            <person name="Dinis M."/>
            <person name="Alvarez R."/>
            <person name="Tran N.C."/>
            <person name="Knight R."/>
            <person name="Edlund A."/>
        </authorList>
    </citation>
    <scope>NUCLEOTIDE SEQUENCE</scope>
    <source>
        <strain evidence="3">JCVI_32_bin.24</strain>
    </source>
</reference>
<feature type="chain" id="PRO_5038078804" evidence="2">
    <location>
        <begin position="22"/>
        <end position="173"/>
    </location>
</feature>
<keyword evidence="2" id="KW-0732">Signal</keyword>
<proteinExistence type="predicted"/>
<evidence type="ECO:0000313" key="4">
    <source>
        <dbReference type="Proteomes" id="UP000718593"/>
    </source>
</evidence>
<feature type="region of interest" description="Disordered" evidence="1">
    <location>
        <begin position="128"/>
        <end position="173"/>
    </location>
</feature>
<organism evidence="3 4">
    <name type="scientific">Dechloromonas agitata</name>
    <dbReference type="NCBI Taxonomy" id="73030"/>
    <lineage>
        <taxon>Bacteria</taxon>
        <taxon>Pseudomonadati</taxon>
        <taxon>Pseudomonadota</taxon>
        <taxon>Betaproteobacteria</taxon>
        <taxon>Rhodocyclales</taxon>
        <taxon>Azonexaceae</taxon>
        <taxon>Dechloromonas</taxon>
    </lineage>
</organism>
<dbReference type="EMBL" id="JABZMI010000162">
    <property type="protein sequence ID" value="MBF1165174.1"/>
    <property type="molecule type" value="Genomic_DNA"/>
</dbReference>
<accession>A0A930BT42</accession>
<name>A0A930BT42_9RHOO</name>
<dbReference type="Pfam" id="PF11304">
    <property type="entry name" value="DUF3106"/>
    <property type="match status" value="1"/>
</dbReference>
<evidence type="ECO:0000256" key="2">
    <source>
        <dbReference type="SAM" id="SignalP"/>
    </source>
</evidence>
<evidence type="ECO:0000313" key="3">
    <source>
        <dbReference type="EMBL" id="MBF1165174.1"/>
    </source>
</evidence>
<dbReference type="Proteomes" id="UP000718593">
    <property type="component" value="Unassembled WGS sequence"/>
</dbReference>
<protein>
    <submittedName>
        <fullName evidence="3">DUF3106 domain-containing protein</fullName>
    </submittedName>
</protein>
<feature type="compositionally biased region" description="Polar residues" evidence="1">
    <location>
        <begin position="159"/>
        <end position="173"/>
    </location>
</feature>
<dbReference type="RefSeq" id="WP_084019718.1">
    <property type="nucleotide sequence ID" value="NZ_JARBJQ010000006.1"/>
</dbReference>